<organism evidence="4 5">
    <name type="scientific">Endozoicomonas numazuensis</name>
    <dbReference type="NCBI Taxonomy" id="1137799"/>
    <lineage>
        <taxon>Bacteria</taxon>
        <taxon>Pseudomonadati</taxon>
        <taxon>Pseudomonadota</taxon>
        <taxon>Gammaproteobacteria</taxon>
        <taxon>Oceanospirillales</taxon>
        <taxon>Endozoicomonadaceae</taxon>
        <taxon>Endozoicomonas</taxon>
    </lineage>
</organism>
<dbReference type="SUPFAM" id="SSF55073">
    <property type="entry name" value="Nucleotide cyclase"/>
    <property type="match status" value="1"/>
</dbReference>
<dbReference type="Gene3D" id="3.30.450.20">
    <property type="entry name" value="PAS domain"/>
    <property type="match status" value="1"/>
</dbReference>
<dbReference type="eggNOG" id="COG2200">
    <property type="taxonomic scope" value="Bacteria"/>
</dbReference>
<sequence>MNNNKQPVRLLTLETSRNEAERWVKLFRNSGLPARVQQIDTLDDLEEALTTGLWDLLLTVEETPMLNAEQVLSSVQRLKLDIPVIVSVQDSKPDVIRHWLEKGAGDAIHHTHEEHMLHAILREKTGQESRQQLQKLQKELSDLEQRCQLLMDNASQAIAYVHEGMHIDTNPSYIELFGYEDPDDLAGMPLIDMIATQDQPLFKNLIKHFKPGDEQPAVECQLMSAEGQAFPATVLLSDAVFDDEQCIQVLVKASTPVSVTTTVAHQEEGSILVPRKLFTAHLNTDQEPETLAYFKLDNYDSIRENIGIDGSIAVQETISRLFYELLPDSTATHYGDEVYLINIHEKNIAALEPLREALEKELITAGQQTLYSTASIGLAERGQECDGQTLLERACFACQMATNDGGNKLEFFSQSAIDNQKASNGDTVAIIRQALENDSFRLLFQPVISVTGDGQGYYEVLLRLLDQKGKEVPAGEFISAAEDSDLMPFIDRWVIRQSVKLLSRKLRNGDDTRLMIHISQASLDDEEFADRLSRLLEAADVPGHMIILQMTERLIHQHLNQVMTFAERLKPVGCKFSMTQFSGESRSMKIMEHLDLMFVRLDSLFTEKLERNDDSYLKKATNNLKSLNKVIIMPRVENAQTLTSIWQLGVDYVQGHYLQPPLESMTYDFSS</sequence>
<dbReference type="InterPro" id="IPR011006">
    <property type="entry name" value="CheY-like_superfamily"/>
</dbReference>
<keyword evidence="1" id="KW-0175">Coiled coil</keyword>
<evidence type="ECO:0008006" key="6">
    <source>
        <dbReference type="Google" id="ProtNLM"/>
    </source>
</evidence>
<proteinExistence type="predicted"/>
<feature type="domain" description="EAL" evidence="2">
    <location>
        <begin position="424"/>
        <end position="671"/>
    </location>
</feature>
<protein>
    <recommendedName>
        <fullName evidence="6">EAL domain-containing protein</fullName>
    </recommendedName>
</protein>
<dbReference type="InterPro" id="IPR029787">
    <property type="entry name" value="Nucleotide_cyclase"/>
</dbReference>
<dbReference type="SUPFAM" id="SSF141868">
    <property type="entry name" value="EAL domain-like"/>
    <property type="match status" value="1"/>
</dbReference>
<dbReference type="SMART" id="SM00052">
    <property type="entry name" value="EAL"/>
    <property type="match status" value="1"/>
</dbReference>
<dbReference type="InterPro" id="IPR050706">
    <property type="entry name" value="Cyclic-di-GMP_PDE-like"/>
</dbReference>
<dbReference type="InterPro" id="IPR035919">
    <property type="entry name" value="EAL_sf"/>
</dbReference>
<dbReference type="STRING" id="1137799.GZ78_28585"/>
<dbReference type="InterPro" id="IPR043128">
    <property type="entry name" value="Rev_trsase/Diguanyl_cyclase"/>
</dbReference>
<evidence type="ECO:0000259" key="3">
    <source>
        <dbReference type="PROSITE" id="PS50887"/>
    </source>
</evidence>
<dbReference type="Proteomes" id="UP000028073">
    <property type="component" value="Unassembled WGS sequence"/>
</dbReference>
<dbReference type="PANTHER" id="PTHR33121">
    <property type="entry name" value="CYCLIC DI-GMP PHOSPHODIESTERASE PDEF"/>
    <property type="match status" value="1"/>
</dbReference>
<dbReference type="GO" id="GO:0071111">
    <property type="term" value="F:cyclic-guanylate-specific phosphodiesterase activity"/>
    <property type="evidence" value="ECO:0007669"/>
    <property type="project" value="InterPro"/>
</dbReference>
<dbReference type="InterPro" id="IPR001633">
    <property type="entry name" value="EAL_dom"/>
</dbReference>
<evidence type="ECO:0000259" key="2">
    <source>
        <dbReference type="PROSITE" id="PS50883"/>
    </source>
</evidence>
<dbReference type="CDD" id="cd00130">
    <property type="entry name" value="PAS"/>
    <property type="match status" value="1"/>
</dbReference>
<dbReference type="SUPFAM" id="SSF52172">
    <property type="entry name" value="CheY-like"/>
    <property type="match status" value="1"/>
</dbReference>
<evidence type="ECO:0000256" key="1">
    <source>
        <dbReference type="SAM" id="Coils"/>
    </source>
</evidence>
<dbReference type="EMBL" id="JOKH01000013">
    <property type="protein sequence ID" value="KEQ11749.1"/>
    <property type="molecule type" value="Genomic_DNA"/>
</dbReference>
<name>A0A081MZX6_9GAMM</name>
<dbReference type="eggNOG" id="COG2199">
    <property type="taxonomic scope" value="Bacteria"/>
</dbReference>
<dbReference type="InterPro" id="IPR035965">
    <property type="entry name" value="PAS-like_dom_sf"/>
</dbReference>
<dbReference type="CDD" id="cd01948">
    <property type="entry name" value="EAL"/>
    <property type="match status" value="1"/>
</dbReference>
<dbReference type="PROSITE" id="PS50883">
    <property type="entry name" value="EAL"/>
    <property type="match status" value="1"/>
</dbReference>
<dbReference type="Pfam" id="PF00563">
    <property type="entry name" value="EAL"/>
    <property type="match status" value="1"/>
</dbReference>
<reference evidence="4 5" key="1">
    <citation type="submission" date="2014-06" db="EMBL/GenBank/DDBJ databases">
        <title>Whole Genome Sequences of Three Symbiotic Endozoicomonas Bacteria.</title>
        <authorList>
            <person name="Neave M.J."/>
            <person name="Apprill A."/>
            <person name="Voolstra C.R."/>
        </authorList>
    </citation>
    <scope>NUCLEOTIDE SEQUENCE [LARGE SCALE GENOMIC DNA]</scope>
    <source>
        <strain evidence="4 5">DSM 25634</strain>
    </source>
</reference>
<evidence type="ECO:0000313" key="4">
    <source>
        <dbReference type="EMBL" id="KEQ11749.1"/>
    </source>
</evidence>
<dbReference type="PROSITE" id="PS50887">
    <property type="entry name" value="GGDEF"/>
    <property type="match status" value="1"/>
</dbReference>
<gene>
    <name evidence="4" type="ORF">GZ78_28585</name>
</gene>
<dbReference type="OrthoDB" id="7052318at2"/>
<keyword evidence="5" id="KW-1185">Reference proteome</keyword>
<dbReference type="SUPFAM" id="SSF55785">
    <property type="entry name" value="PYP-like sensor domain (PAS domain)"/>
    <property type="match status" value="1"/>
</dbReference>
<comment type="caution">
    <text evidence="4">The sequence shown here is derived from an EMBL/GenBank/DDBJ whole genome shotgun (WGS) entry which is preliminary data.</text>
</comment>
<dbReference type="AlphaFoldDB" id="A0A081MZX6"/>
<accession>A0A081MZX6</accession>
<evidence type="ECO:0000313" key="5">
    <source>
        <dbReference type="Proteomes" id="UP000028073"/>
    </source>
</evidence>
<feature type="domain" description="GGDEF" evidence="3">
    <location>
        <begin position="287"/>
        <end position="414"/>
    </location>
</feature>
<dbReference type="Gene3D" id="3.20.20.450">
    <property type="entry name" value="EAL domain"/>
    <property type="match status" value="1"/>
</dbReference>
<dbReference type="InterPro" id="IPR000014">
    <property type="entry name" value="PAS"/>
</dbReference>
<dbReference type="RefSeq" id="WP_034843196.1">
    <property type="nucleotide sequence ID" value="NZ_JOKH01000013.1"/>
</dbReference>
<dbReference type="InterPro" id="IPR000160">
    <property type="entry name" value="GGDEF_dom"/>
</dbReference>
<dbReference type="SMART" id="SM00267">
    <property type="entry name" value="GGDEF"/>
    <property type="match status" value="1"/>
</dbReference>
<dbReference type="Gene3D" id="3.30.70.270">
    <property type="match status" value="1"/>
</dbReference>
<dbReference type="PANTHER" id="PTHR33121:SF23">
    <property type="entry name" value="CYCLIC DI-GMP PHOSPHODIESTERASE PDEB"/>
    <property type="match status" value="1"/>
</dbReference>
<feature type="coiled-coil region" evidence="1">
    <location>
        <begin position="126"/>
        <end position="153"/>
    </location>
</feature>